<sequence>MDKDKKGPVGAGDETPRSSSEDPSPPPISGVLSIPQLFRFSDAFDKTLMFIGLLGAMGYGITQPILSIILGDIVQPFIEFEITYPAANRLRDDVTKQTILFVAIGCGTMVGAYLMQALWSYAGERQARRVRSRFISSVMRQDLAWFDKNRAGDLTTQLTSDTLLFQEGISERFAQGLAYSTQFIAGFAIAFTVNAKLTGVLLATLPLFGISGVVVGKVFAEGTSQSQTAYAKAGALAQETLSNIRTVAAFGGQDRALKKFSAMLQSVVKVNERKAWLSGAGFGVFFGLLYLVFGLGFWYGGILVLDKELKGGDVLKVLFSIIVGVFSIINLTPVIQALGKGRGAGYRLYEVIDSQPTVLDGTETIANLQGRIRFEHVRFAYPSRPDTITLQDFSMSVEPGQTVALVGLSGSGKSTTIQLLERYYDVLGGTIYVDDVPLNKLSLKWWRSSVGLVSQEPILFDATIAENIAYGAPDNLVVTQELLEQVCKEANAHEFVSKLPNGYETMVGERGSLLSGGQKQRIALARSLIKNPRILLLDEATSALDTESEAIVQAALDKASHGRTTIVIAHRLSTIRSADKIVVMEKGKIVEVGTHESLIAAGNLYASLVKTQELKTQRTSHQALHSHGDAGIESDTEDEDLPAAAGASKAGAVAIDVKDDKTAAVTKSAADDMLAEMEREEREKAEIAALLKAKEVPLWRIFKLQWIEWPVLIVGLFMGTINGLLLPAFGIVLAESLTVFQLEGDELRSRSLLWFYVFLGLMGGNFVINFFQFGCFGIAGERLTKRIRENAFAAMLRQEMGWFDDEKNGTGALTARLSEQADKIQLLTGPNLANLFQLIVSMGSAIGIAFYYSWRQTLTVLACVPILALGSVFEAQVTTGAVNKSRKAYAVAGQRACDAIANISTVKSLTREKDFIDGYLRSVKYPYKAGVRKALLGSWGFGFSQAVQFFVYAIAFYAGYIFVRDDYMTSRDLFNCIFVILFGSISFAQAATFGPNIAKAKAAAIQYFELIDRVPPIDVSRTDGLTPVDAAGDVAINNAEFAYPSRPDAQILRGLDIQVPAGKNIALVGPSGSGKSSTLGLILRNYDVASGATKVEGFDVREWNLQYLRKQMAVVSQEPALFVGTIRENILYGVPDGQVATEEQIFSAAKAANIHDFIMDLPEQYETPITSSQLSGGQKQRICIARALIRSPKILLLDEATSALDSNAEKAVQVALDAASSGRTTITIAHRLSTIQRCDIIFVIKNGVVVEQGNHMDLVEKRGLYYKLVRKQQLGAKEGR</sequence>
<comment type="subcellular location">
    <subcellularLocation>
        <location evidence="1">Membrane</location>
        <topology evidence="1">Multi-pass membrane protein</topology>
    </subcellularLocation>
</comment>
<feature type="transmembrane region" description="Helical" evidence="14">
    <location>
        <begin position="199"/>
        <end position="220"/>
    </location>
</feature>
<dbReference type="Proteomes" id="UP000193411">
    <property type="component" value="Unassembled WGS sequence"/>
</dbReference>
<evidence type="ECO:0000256" key="13">
    <source>
        <dbReference type="SAM" id="MobiDB-lite"/>
    </source>
</evidence>
<evidence type="ECO:0000256" key="1">
    <source>
        <dbReference type="ARBA" id="ARBA00004141"/>
    </source>
</evidence>
<evidence type="ECO:0000256" key="11">
    <source>
        <dbReference type="ARBA" id="ARBA00023180"/>
    </source>
</evidence>
<dbReference type="PROSITE" id="PS50893">
    <property type="entry name" value="ABC_TRANSPORTER_2"/>
    <property type="match status" value="2"/>
</dbReference>
<dbReference type="PROSITE" id="PS00211">
    <property type="entry name" value="ABC_TRANSPORTER_1"/>
    <property type="match status" value="2"/>
</dbReference>
<dbReference type="SUPFAM" id="SSF52540">
    <property type="entry name" value="P-loop containing nucleoside triphosphate hydrolases"/>
    <property type="match status" value="2"/>
</dbReference>
<dbReference type="GO" id="GO:0090374">
    <property type="term" value="P:oligopeptide export from mitochondrion"/>
    <property type="evidence" value="ECO:0007669"/>
    <property type="project" value="TreeGrafter"/>
</dbReference>
<dbReference type="PANTHER" id="PTHR43394:SF27">
    <property type="entry name" value="ATP-DEPENDENT TRANSLOCASE ABCB1-LIKE"/>
    <property type="match status" value="1"/>
</dbReference>
<feature type="domain" description="ABC transporter" evidence="15">
    <location>
        <begin position="1034"/>
        <end position="1271"/>
    </location>
</feature>
<dbReference type="SUPFAM" id="SSF90123">
    <property type="entry name" value="ABC transporter transmembrane region"/>
    <property type="match status" value="2"/>
</dbReference>
<keyword evidence="18" id="KW-1185">Reference proteome</keyword>
<dbReference type="Pfam" id="PF00664">
    <property type="entry name" value="ABC_membrane"/>
    <property type="match status" value="2"/>
</dbReference>
<dbReference type="InterPro" id="IPR003593">
    <property type="entry name" value="AAA+_ATPase"/>
</dbReference>
<accession>A0A1Y2HR50</accession>
<dbReference type="GO" id="GO:0016887">
    <property type="term" value="F:ATP hydrolysis activity"/>
    <property type="evidence" value="ECO:0007669"/>
    <property type="project" value="InterPro"/>
</dbReference>
<keyword evidence="9 14" id="KW-1133">Transmembrane helix</keyword>
<gene>
    <name evidence="17" type="ORF">BCR44DRAFT_1389626</name>
</gene>
<evidence type="ECO:0000256" key="5">
    <source>
        <dbReference type="ARBA" id="ARBA00022737"/>
    </source>
</evidence>
<dbReference type="InterPro" id="IPR003439">
    <property type="entry name" value="ABC_transporter-like_ATP-bd"/>
</dbReference>
<dbReference type="InterPro" id="IPR017871">
    <property type="entry name" value="ABC_transporter-like_CS"/>
</dbReference>
<dbReference type="EMBL" id="MCFL01000021">
    <property type="protein sequence ID" value="ORZ35602.1"/>
    <property type="molecule type" value="Genomic_DNA"/>
</dbReference>
<feature type="transmembrane region" description="Helical" evidence="14">
    <location>
        <begin position="176"/>
        <end position="193"/>
    </location>
</feature>
<evidence type="ECO:0000256" key="7">
    <source>
        <dbReference type="ARBA" id="ARBA00022840"/>
    </source>
</evidence>
<feature type="domain" description="ABC transmembrane type-1" evidence="16">
    <location>
        <begin position="713"/>
        <end position="999"/>
    </location>
</feature>
<keyword evidence="7" id="KW-0067">ATP-binding</keyword>
<feature type="transmembrane region" description="Helical" evidence="14">
    <location>
        <begin position="318"/>
        <end position="338"/>
    </location>
</feature>
<dbReference type="InterPro" id="IPR027417">
    <property type="entry name" value="P-loop_NTPase"/>
</dbReference>
<evidence type="ECO:0000256" key="12">
    <source>
        <dbReference type="SAM" id="Coils"/>
    </source>
</evidence>
<dbReference type="GO" id="GO:0005524">
    <property type="term" value="F:ATP binding"/>
    <property type="evidence" value="ECO:0007669"/>
    <property type="project" value="UniProtKB-KW"/>
</dbReference>
<evidence type="ECO:0000256" key="4">
    <source>
        <dbReference type="ARBA" id="ARBA00022692"/>
    </source>
</evidence>
<dbReference type="Gene3D" id="1.20.1560.10">
    <property type="entry name" value="ABC transporter type 1, transmembrane domain"/>
    <property type="match status" value="1"/>
</dbReference>
<evidence type="ECO:0000256" key="9">
    <source>
        <dbReference type="ARBA" id="ARBA00022989"/>
    </source>
</evidence>
<evidence type="ECO:0000256" key="10">
    <source>
        <dbReference type="ARBA" id="ARBA00023136"/>
    </source>
</evidence>
<keyword evidence="12" id="KW-0175">Coiled coil</keyword>
<dbReference type="PROSITE" id="PS50929">
    <property type="entry name" value="ABC_TM1F"/>
    <property type="match status" value="2"/>
</dbReference>
<evidence type="ECO:0000256" key="14">
    <source>
        <dbReference type="SAM" id="Phobius"/>
    </source>
</evidence>
<keyword evidence="5" id="KW-0677">Repeat</keyword>
<feature type="transmembrane region" description="Helical" evidence="14">
    <location>
        <begin position="275"/>
        <end position="298"/>
    </location>
</feature>
<feature type="region of interest" description="Disordered" evidence="13">
    <location>
        <begin position="617"/>
        <end position="638"/>
    </location>
</feature>
<feature type="transmembrane region" description="Helical" evidence="14">
    <location>
        <begin position="48"/>
        <end position="70"/>
    </location>
</feature>
<dbReference type="STRING" id="765915.A0A1Y2HR50"/>
<dbReference type="FunFam" id="3.40.50.300:FF:000916">
    <property type="entry name" value="ABC transporter B family member 9"/>
    <property type="match status" value="1"/>
</dbReference>
<dbReference type="CDD" id="cd18578">
    <property type="entry name" value="ABC_6TM_Pgp_ABCB1_D2_like"/>
    <property type="match status" value="1"/>
</dbReference>
<dbReference type="Gene3D" id="3.40.50.300">
    <property type="entry name" value="P-loop containing nucleotide triphosphate hydrolases"/>
    <property type="match status" value="2"/>
</dbReference>
<feature type="transmembrane region" description="Helical" evidence="14">
    <location>
        <begin position="972"/>
        <end position="991"/>
    </location>
</feature>
<keyword evidence="8" id="KW-1278">Translocase</keyword>
<feature type="region of interest" description="Disordered" evidence="13">
    <location>
        <begin position="1"/>
        <end position="27"/>
    </location>
</feature>
<dbReference type="GO" id="GO:0005743">
    <property type="term" value="C:mitochondrial inner membrane"/>
    <property type="evidence" value="ECO:0007669"/>
    <property type="project" value="TreeGrafter"/>
</dbReference>
<dbReference type="SMART" id="SM00382">
    <property type="entry name" value="AAA"/>
    <property type="match status" value="2"/>
</dbReference>
<protein>
    <submittedName>
        <fullName evidence="17">Multidrug resistance protein 1</fullName>
    </submittedName>
</protein>
<evidence type="ECO:0000256" key="6">
    <source>
        <dbReference type="ARBA" id="ARBA00022741"/>
    </source>
</evidence>
<dbReference type="PANTHER" id="PTHR43394">
    <property type="entry name" value="ATP-DEPENDENT PERMEASE MDL1, MITOCHONDRIAL"/>
    <property type="match status" value="1"/>
</dbReference>
<feature type="transmembrane region" description="Helical" evidence="14">
    <location>
        <begin position="832"/>
        <end position="852"/>
    </location>
</feature>
<feature type="domain" description="ABC transmembrane type-1" evidence="16">
    <location>
        <begin position="50"/>
        <end position="340"/>
    </location>
</feature>
<dbReference type="CDD" id="cd18577">
    <property type="entry name" value="ABC_6TM_Pgp_ABCB1_D1_like"/>
    <property type="match status" value="1"/>
</dbReference>
<reference evidence="17 18" key="1">
    <citation type="submission" date="2016-07" db="EMBL/GenBank/DDBJ databases">
        <title>Pervasive Adenine N6-methylation of Active Genes in Fungi.</title>
        <authorList>
            <consortium name="DOE Joint Genome Institute"/>
            <person name="Mondo S.J."/>
            <person name="Dannebaum R.O."/>
            <person name="Kuo R.C."/>
            <person name="Labutti K."/>
            <person name="Haridas S."/>
            <person name="Kuo A."/>
            <person name="Salamov A."/>
            <person name="Ahrendt S.R."/>
            <person name="Lipzen A."/>
            <person name="Sullivan W."/>
            <person name="Andreopoulos W.B."/>
            <person name="Clum A."/>
            <person name="Lindquist E."/>
            <person name="Daum C."/>
            <person name="Ramamoorthy G.K."/>
            <person name="Gryganskyi A."/>
            <person name="Culley D."/>
            <person name="Magnuson J.K."/>
            <person name="James T.Y."/>
            <person name="O'Malley M.A."/>
            <person name="Stajich J.E."/>
            <person name="Spatafora J.W."/>
            <person name="Visel A."/>
            <person name="Grigoriev I.V."/>
        </authorList>
    </citation>
    <scope>NUCLEOTIDE SEQUENCE [LARGE SCALE GENOMIC DNA]</scope>
    <source>
        <strain evidence="17 18">PL171</strain>
    </source>
</reference>
<organism evidence="17 18">
    <name type="scientific">Catenaria anguillulae PL171</name>
    <dbReference type="NCBI Taxonomy" id="765915"/>
    <lineage>
        <taxon>Eukaryota</taxon>
        <taxon>Fungi</taxon>
        <taxon>Fungi incertae sedis</taxon>
        <taxon>Blastocladiomycota</taxon>
        <taxon>Blastocladiomycetes</taxon>
        <taxon>Blastocladiales</taxon>
        <taxon>Catenariaceae</taxon>
        <taxon>Catenaria</taxon>
    </lineage>
</organism>
<feature type="domain" description="ABC transporter" evidence="15">
    <location>
        <begin position="372"/>
        <end position="611"/>
    </location>
</feature>
<evidence type="ECO:0000313" key="18">
    <source>
        <dbReference type="Proteomes" id="UP000193411"/>
    </source>
</evidence>
<comment type="similarity">
    <text evidence="2">Belongs to the ABC transporter superfamily. ABCB family. Multidrug resistance exporter (TC 3.A.1.201) subfamily.</text>
</comment>
<dbReference type="OrthoDB" id="6500128at2759"/>
<keyword evidence="3" id="KW-0813">Transport</keyword>
<feature type="transmembrane region" description="Helical" evidence="14">
    <location>
        <begin position="753"/>
        <end position="779"/>
    </location>
</feature>
<keyword evidence="11" id="KW-0325">Glycoprotein</keyword>
<name>A0A1Y2HR50_9FUNG</name>
<feature type="transmembrane region" description="Helical" evidence="14">
    <location>
        <begin position="709"/>
        <end position="733"/>
    </location>
</feature>
<dbReference type="InterPro" id="IPR039421">
    <property type="entry name" value="Type_1_exporter"/>
</dbReference>
<evidence type="ECO:0000259" key="16">
    <source>
        <dbReference type="PROSITE" id="PS50929"/>
    </source>
</evidence>
<feature type="transmembrane region" description="Helical" evidence="14">
    <location>
        <begin position="934"/>
        <end position="960"/>
    </location>
</feature>
<feature type="coiled-coil region" evidence="12">
    <location>
        <begin position="663"/>
        <end position="690"/>
    </location>
</feature>
<dbReference type="InterPro" id="IPR036640">
    <property type="entry name" value="ABC1_TM_sf"/>
</dbReference>
<dbReference type="FunFam" id="1.20.1560.10:FF:000009">
    <property type="entry name" value="ABC transporter B family member 1"/>
    <property type="match status" value="1"/>
</dbReference>
<evidence type="ECO:0000313" key="17">
    <source>
        <dbReference type="EMBL" id="ORZ35602.1"/>
    </source>
</evidence>
<dbReference type="InterPro" id="IPR011527">
    <property type="entry name" value="ABC1_TM_dom"/>
</dbReference>
<dbReference type="FunFam" id="3.40.50.300:FF:000479">
    <property type="entry name" value="Multidrug resistance protein 1A"/>
    <property type="match status" value="1"/>
</dbReference>
<evidence type="ECO:0000259" key="15">
    <source>
        <dbReference type="PROSITE" id="PS50893"/>
    </source>
</evidence>
<dbReference type="GO" id="GO:0015421">
    <property type="term" value="F:ABC-type oligopeptide transporter activity"/>
    <property type="evidence" value="ECO:0007669"/>
    <property type="project" value="TreeGrafter"/>
</dbReference>
<evidence type="ECO:0000256" key="3">
    <source>
        <dbReference type="ARBA" id="ARBA00022448"/>
    </source>
</evidence>
<keyword evidence="6" id="KW-0547">Nucleotide-binding</keyword>
<comment type="caution">
    <text evidence="17">The sequence shown here is derived from an EMBL/GenBank/DDBJ whole genome shotgun (WGS) entry which is preliminary data.</text>
</comment>
<dbReference type="AlphaFoldDB" id="A0A1Y2HR50"/>
<keyword evidence="10 14" id="KW-0472">Membrane</keyword>
<dbReference type="Pfam" id="PF00005">
    <property type="entry name" value="ABC_tran"/>
    <property type="match status" value="2"/>
</dbReference>
<proteinExistence type="inferred from homology"/>
<evidence type="ECO:0000256" key="8">
    <source>
        <dbReference type="ARBA" id="ARBA00022967"/>
    </source>
</evidence>
<keyword evidence="4 14" id="KW-0812">Transmembrane</keyword>
<dbReference type="CDD" id="cd03249">
    <property type="entry name" value="ABC_MTABC3_MDL1_MDL2"/>
    <property type="match status" value="2"/>
</dbReference>
<feature type="transmembrane region" description="Helical" evidence="14">
    <location>
        <begin position="99"/>
        <end position="122"/>
    </location>
</feature>
<evidence type="ECO:0000256" key="2">
    <source>
        <dbReference type="ARBA" id="ARBA00007577"/>
    </source>
</evidence>